<keyword evidence="3" id="KW-0808">Transferase</keyword>
<dbReference type="EMBL" id="WRXO01000001">
    <property type="protein sequence ID" value="MVT39574.1"/>
    <property type="molecule type" value="Genomic_DNA"/>
</dbReference>
<name>A0A6N8J3R9_9BACT</name>
<keyword evidence="4" id="KW-1185">Reference proteome</keyword>
<dbReference type="SUPFAM" id="SSF55874">
    <property type="entry name" value="ATPase domain of HSP90 chaperone/DNA topoisomerase II/histidine kinase"/>
    <property type="match status" value="1"/>
</dbReference>
<evidence type="ECO:0000313" key="3">
    <source>
        <dbReference type="EMBL" id="MVT39574.1"/>
    </source>
</evidence>
<dbReference type="AlphaFoldDB" id="A0A6N8J3R9"/>
<dbReference type="PANTHER" id="PTHR34220:SF7">
    <property type="entry name" value="SENSOR HISTIDINE KINASE YPDA"/>
    <property type="match status" value="1"/>
</dbReference>
<evidence type="ECO:0000256" key="1">
    <source>
        <dbReference type="SAM" id="Phobius"/>
    </source>
</evidence>
<dbReference type="GO" id="GO:0000155">
    <property type="term" value="F:phosphorelay sensor kinase activity"/>
    <property type="evidence" value="ECO:0007669"/>
    <property type="project" value="InterPro"/>
</dbReference>
<sequence>MFVIIPKDPEQTLGNTILRKLVWNSYFLVMFYINMYVLIPVFLYKAKYAFYLFVMIFMVVGCYLAVAKITNSALDGYKFVEGMSFPFDNINELLLSVHKIFLMVFSSTSIKLFQRWAKDGNRINELEKSSLQSELRELKNQINPHFLFNMLNNVNVLVKKDPGKASQVILKLSDFLRHQLYGNNQQEVLLSAEIVFLGDFMALEKIRRDEFSFDIITNNKSGNPDRLATLKLPPNLFIPFVENAVKHSFDPDHASQANVVFTIYRDRLIFECRNTKAGQPIVYSGSGGLGLTNIKRRLELLYATVFVLDIKDTETTYSIILTLPL</sequence>
<dbReference type="Gene3D" id="3.30.565.10">
    <property type="entry name" value="Histidine kinase-like ATPase, C-terminal domain"/>
    <property type="match status" value="1"/>
</dbReference>
<feature type="transmembrane region" description="Helical" evidence="1">
    <location>
        <begin position="50"/>
        <end position="73"/>
    </location>
</feature>
<proteinExistence type="predicted"/>
<dbReference type="InterPro" id="IPR050640">
    <property type="entry name" value="Bact_2-comp_sensor_kinase"/>
</dbReference>
<dbReference type="PANTHER" id="PTHR34220">
    <property type="entry name" value="SENSOR HISTIDINE KINASE YPDA"/>
    <property type="match status" value="1"/>
</dbReference>
<feature type="domain" description="Signal transduction histidine kinase internal region" evidence="2">
    <location>
        <begin position="134"/>
        <end position="209"/>
    </location>
</feature>
<dbReference type="Proteomes" id="UP000468388">
    <property type="component" value="Unassembled WGS sequence"/>
</dbReference>
<protein>
    <submittedName>
        <fullName evidence="3">Histidine kinase</fullName>
    </submittedName>
</protein>
<keyword evidence="1" id="KW-0472">Membrane</keyword>
<keyword evidence="3" id="KW-0418">Kinase</keyword>
<dbReference type="InterPro" id="IPR010559">
    <property type="entry name" value="Sig_transdc_His_kin_internal"/>
</dbReference>
<reference evidence="3 4" key="1">
    <citation type="submission" date="2019-12" db="EMBL/GenBank/DDBJ databases">
        <title>The draft genomic sequence of strain Chitinophaga oryziterrae JCM 16595.</title>
        <authorList>
            <person name="Zhang X."/>
        </authorList>
    </citation>
    <scope>NUCLEOTIDE SEQUENCE [LARGE SCALE GENOMIC DNA]</scope>
    <source>
        <strain evidence="3 4">JCM 16595</strain>
    </source>
</reference>
<feature type="transmembrane region" description="Helical" evidence="1">
    <location>
        <begin position="23"/>
        <end position="43"/>
    </location>
</feature>
<keyword evidence="1" id="KW-0812">Transmembrane</keyword>
<evidence type="ECO:0000313" key="4">
    <source>
        <dbReference type="Proteomes" id="UP000468388"/>
    </source>
</evidence>
<gene>
    <name evidence="3" type="ORF">GO495_03165</name>
</gene>
<organism evidence="3 4">
    <name type="scientific">Chitinophaga oryziterrae</name>
    <dbReference type="NCBI Taxonomy" id="1031224"/>
    <lineage>
        <taxon>Bacteria</taxon>
        <taxon>Pseudomonadati</taxon>
        <taxon>Bacteroidota</taxon>
        <taxon>Chitinophagia</taxon>
        <taxon>Chitinophagales</taxon>
        <taxon>Chitinophagaceae</taxon>
        <taxon>Chitinophaga</taxon>
    </lineage>
</organism>
<dbReference type="Pfam" id="PF06580">
    <property type="entry name" value="His_kinase"/>
    <property type="match status" value="1"/>
</dbReference>
<comment type="caution">
    <text evidence="3">The sequence shown here is derived from an EMBL/GenBank/DDBJ whole genome shotgun (WGS) entry which is preliminary data.</text>
</comment>
<accession>A0A6N8J3R9</accession>
<dbReference type="GO" id="GO:0016020">
    <property type="term" value="C:membrane"/>
    <property type="evidence" value="ECO:0007669"/>
    <property type="project" value="InterPro"/>
</dbReference>
<evidence type="ECO:0000259" key="2">
    <source>
        <dbReference type="Pfam" id="PF06580"/>
    </source>
</evidence>
<keyword evidence="1" id="KW-1133">Transmembrane helix</keyword>
<dbReference type="RefSeq" id="WP_157298239.1">
    <property type="nucleotide sequence ID" value="NZ_BAAAZB010000005.1"/>
</dbReference>
<dbReference type="InterPro" id="IPR036890">
    <property type="entry name" value="HATPase_C_sf"/>
</dbReference>
<dbReference type="OrthoDB" id="9792992at2"/>